<dbReference type="AlphaFoldDB" id="A0A6C0EET9"/>
<organism evidence="2">
    <name type="scientific">viral metagenome</name>
    <dbReference type="NCBI Taxonomy" id="1070528"/>
    <lineage>
        <taxon>unclassified sequences</taxon>
        <taxon>metagenomes</taxon>
        <taxon>organismal metagenomes</taxon>
    </lineage>
</organism>
<evidence type="ECO:0000256" key="1">
    <source>
        <dbReference type="SAM" id="MobiDB-lite"/>
    </source>
</evidence>
<sequence>MDGTIEEEKKKITEDYLFFTHQYRLKNYLIGSLNELGLEIKKNKFSNNAIMCLTIEPLNTLQIRITLNLIYGGDGEIDIKNNKSMGKTGKEIYWTTKDEQIVTDTVKKKGFFGSYNKKYKYVTEKFVPKQEIIGIENFCNVFNIDKNIFNIKNTINCYFIRHGEAEHNKKGLSFRKKHSIINPRLIFGDKQIVALDIASQEFQKHLNNKLIKAVLVSDLIRTQTTAEFFLSKLFNVPPIFVLPCLHENGSYDGDRHYNKLGKENQTDCVADNDSNINRIVDPLYDDTIDEDGYTDCSKMKINDTEIDINWKLYKLFYKGYRFENNPDRNHCSGTHFLGIFFNNKNEIDMDNIVTITITKDSNGWRKIVDDNDKDDDDDNDDNDDDDVDVVNQNNNNTQTQTYNDRGIGIGPSVPSWVDENGNTVFGDYHGGKKRRQTKKQRVMKSKKVRRVKKHNKKSKKVKRKSNKRKA</sequence>
<feature type="compositionally biased region" description="Acidic residues" evidence="1">
    <location>
        <begin position="371"/>
        <end position="388"/>
    </location>
</feature>
<reference evidence="2" key="1">
    <citation type="journal article" date="2020" name="Nature">
        <title>Giant virus diversity and host interactions through global metagenomics.</title>
        <authorList>
            <person name="Schulz F."/>
            <person name="Roux S."/>
            <person name="Paez-Espino D."/>
            <person name="Jungbluth S."/>
            <person name="Walsh D.A."/>
            <person name="Denef V.J."/>
            <person name="McMahon K.D."/>
            <person name="Konstantinidis K.T."/>
            <person name="Eloe-Fadrosh E.A."/>
            <person name="Kyrpides N.C."/>
            <person name="Woyke T."/>
        </authorList>
    </citation>
    <scope>NUCLEOTIDE SEQUENCE</scope>
    <source>
        <strain evidence="2">GVMAG-M-3300023179-33</strain>
    </source>
</reference>
<proteinExistence type="predicted"/>
<dbReference type="Gene3D" id="3.40.50.1240">
    <property type="entry name" value="Phosphoglycerate mutase-like"/>
    <property type="match status" value="1"/>
</dbReference>
<dbReference type="EMBL" id="MN739827">
    <property type="protein sequence ID" value="QHT27727.1"/>
    <property type="molecule type" value="Genomic_DNA"/>
</dbReference>
<feature type="compositionally biased region" description="Low complexity" evidence="1">
    <location>
        <begin position="389"/>
        <end position="404"/>
    </location>
</feature>
<protein>
    <submittedName>
        <fullName evidence="2">Uncharacterized protein</fullName>
    </submittedName>
</protein>
<dbReference type="Pfam" id="PF00300">
    <property type="entry name" value="His_Phos_1"/>
    <property type="match status" value="1"/>
</dbReference>
<name>A0A6C0EET9_9ZZZZ</name>
<dbReference type="CDD" id="cd07040">
    <property type="entry name" value="HP"/>
    <property type="match status" value="1"/>
</dbReference>
<accession>A0A6C0EET9</accession>
<feature type="compositionally biased region" description="Basic residues" evidence="1">
    <location>
        <begin position="431"/>
        <end position="470"/>
    </location>
</feature>
<dbReference type="InterPro" id="IPR029033">
    <property type="entry name" value="His_PPase_superfam"/>
</dbReference>
<evidence type="ECO:0000313" key="2">
    <source>
        <dbReference type="EMBL" id="QHT27727.1"/>
    </source>
</evidence>
<feature type="region of interest" description="Disordered" evidence="1">
    <location>
        <begin position="368"/>
        <end position="470"/>
    </location>
</feature>
<dbReference type="SUPFAM" id="SSF53254">
    <property type="entry name" value="Phosphoglycerate mutase-like"/>
    <property type="match status" value="1"/>
</dbReference>
<dbReference type="InterPro" id="IPR013078">
    <property type="entry name" value="His_Pase_superF_clade-1"/>
</dbReference>